<proteinExistence type="predicted"/>
<dbReference type="EMBL" id="KL198051">
    <property type="protein sequence ID" value="KDQ12309.1"/>
    <property type="molecule type" value="Genomic_DNA"/>
</dbReference>
<keyword evidence="3" id="KW-1185">Reference proteome</keyword>
<evidence type="ECO:0000256" key="1">
    <source>
        <dbReference type="SAM" id="MobiDB-lite"/>
    </source>
</evidence>
<dbReference type="HOGENOM" id="CLU_057568_1_0_1"/>
<dbReference type="PANTHER" id="PTHR24030">
    <property type="entry name" value="PROTEIN CMSS1"/>
    <property type="match status" value="1"/>
</dbReference>
<accession>A0A067M9T8</accession>
<dbReference type="GO" id="GO:0030686">
    <property type="term" value="C:90S preribosome"/>
    <property type="evidence" value="ECO:0007669"/>
    <property type="project" value="TreeGrafter"/>
</dbReference>
<name>A0A067M9T8_BOTB1</name>
<dbReference type="InterPro" id="IPR032704">
    <property type="entry name" value="Cms1"/>
</dbReference>
<dbReference type="Pfam" id="PF14617">
    <property type="entry name" value="CMS1"/>
    <property type="match status" value="1"/>
</dbReference>
<dbReference type="GO" id="GO:0005634">
    <property type="term" value="C:nucleus"/>
    <property type="evidence" value="ECO:0007669"/>
    <property type="project" value="TreeGrafter"/>
</dbReference>
<organism evidence="2 3">
    <name type="scientific">Botryobasidium botryosum (strain FD-172 SS1)</name>
    <dbReference type="NCBI Taxonomy" id="930990"/>
    <lineage>
        <taxon>Eukaryota</taxon>
        <taxon>Fungi</taxon>
        <taxon>Dikarya</taxon>
        <taxon>Basidiomycota</taxon>
        <taxon>Agaricomycotina</taxon>
        <taxon>Agaricomycetes</taxon>
        <taxon>Cantharellales</taxon>
        <taxon>Botryobasidiaceae</taxon>
        <taxon>Botryobasidium</taxon>
    </lineage>
</organism>
<feature type="compositionally biased region" description="Acidic residues" evidence="1">
    <location>
        <begin position="31"/>
        <end position="48"/>
    </location>
</feature>
<feature type="compositionally biased region" description="Basic residues" evidence="1">
    <location>
        <begin position="80"/>
        <end position="99"/>
    </location>
</feature>
<protein>
    <recommendedName>
        <fullName evidence="4">U3-containing 90S pre-ribosomal complex subunit-domain containing protein</fullName>
    </recommendedName>
</protein>
<feature type="region of interest" description="Disordered" evidence="1">
    <location>
        <begin position="31"/>
        <end position="116"/>
    </location>
</feature>
<dbReference type="AlphaFoldDB" id="A0A067M9T8"/>
<dbReference type="Proteomes" id="UP000027195">
    <property type="component" value="Unassembled WGS sequence"/>
</dbReference>
<dbReference type="STRING" id="930990.A0A067M9T8"/>
<dbReference type="InParanoid" id="A0A067M9T8"/>
<evidence type="ECO:0000313" key="3">
    <source>
        <dbReference type="Proteomes" id="UP000027195"/>
    </source>
</evidence>
<sequence>MPVQAQAPSTFRGGDDLEDDLLLDDAAVADSDVEEAEEFTPLAGEEDAFVASDNEGEEAHGGAALSSGAVNKSDAEKRAEKKRKRRAKDKERREKKRRLTLADASNADNAASTASQSPKALADFLARGQQKTFDKLSEMELDDLRIPESSIADTTAWTSARTHETLPDFITEILPTLKTRIAQTPKNRGAPTAIVLAGNALRVADLTRAIRELKGEKGGEVTKLFARHFKLAEHIQHLKATKVGVAIGTPARVGKLLAEPDALLLNALTHIILDVSFIDAKQRSMMDIPETRDELFKGVLGHERIKKVLGLDGEEGKVKLVLF</sequence>
<evidence type="ECO:0000313" key="2">
    <source>
        <dbReference type="EMBL" id="KDQ12309.1"/>
    </source>
</evidence>
<evidence type="ECO:0008006" key="4">
    <source>
        <dbReference type="Google" id="ProtNLM"/>
    </source>
</evidence>
<dbReference type="PANTHER" id="PTHR24030:SF0">
    <property type="entry name" value="PROTEIN CMSS1"/>
    <property type="match status" value="1"/>
</dbReference>
<feature type="compositionally biased region" description="Low complexity" evidence="1">
    <location>
        <begin position="101"/>
        <end position="114"/>
    </location>
</feature>
<dbReference type="OrthoDB" id="1929311at2759"/>
<dbReference type="FunCoup" id="A0A067M9T8">
    <property type="interactions" value="101"/>
</dbReference>
<gene>
    <name evidence="2" type="ORF">BOTBODRAFT_67506</name>
</gene>
<reference evidence="3" key="1">
    <citation type="journal article" date="2014" name="Proc. Natl. Acad. Sci. U.S.A.">
        <title>Extensive sampling of basidiomycete genomes demonstrates inadequacy of the white-rot/brown-rot paradigm for wood decay fungi.</title>
        <authorList>
            <person name="Riley R."/>
            <person name="Salamov A.A."/>
            <person name="Brown D.W."/>
            <person name="Nagy L.G."/>
            <person name="Floudas D."/>
            <person name="Held B.W."/>
            <person name="Levasseur A."/>
            <person name="Lombard V."/>
            <person name="Morin E."/>
            <person name="Otillar R."/>
            <person name="Lindquist E.A."/>
            <person name="Sun H."/>
            <person name="LaButti K.M."/>
            <person name="Schmutz J."/>
            <person name="Jabbour D."/>
            <person name="Luo H."/>
            <person name="Baker S.E."/>
            <person name="Pisabarro A.G."/>
            <person name="Walton J.D."/>
            <person name="Blanchette R.A."/>
            <person name="Henrissat B."/>
            <person name="Martin F."/>
            <person name="Cullen D."/>
            <person name="Hibbett D.S."/>
            <person name="Grigoriev I.V."/>
        </authorList>
    </citation>
    <scope>NUCLEOTIDE SEQUENCE [LARGE SCALE GENOMIC DNA]</scope>
    <source>
        <strain evidence="3">FD-172 SS1</strain>
    </source>
</reference>